<evidence type="ECO:0000313" key="2">
    <source>
        <dbReference type="EMBL" id="MFC7070317.1"/>
    </source>
</evidence>
<dbReference type="AlphaFoldDB" id="A0ABD5WEI3"/>
<dbReference type="PROSITE" id="PS50003">
    <property type="entry name" value="PH_DOMAIN"/>
    <property type="match status" value="1"/>
</dbReference>
<name>A0ABD5WEI3_9EURY</name>
<dbReference type="SUPFAM" id="SSF47954">
    <property type="entry name" value="Cyclin-like"/>
    <property type="match status" value="1"/>
</dbReference>
<dbReference type="InterPro" id="IPR001849">
    <property type="entry name" value="PH_domain"/>
</dbReference>
<reference evidence="2 3" key="1">
    <citation type="journal article" date="2019" name="Int. J. Syst. Evol. Microbiol.">
        <title>The Global Catalogue of Microorganisms (GCM) 10K type strain sequencing project: providing services to taxonomists for standard genome sequencing and annotation.</title>
        <authorList>
            <consortium name="The Broad Institute Genomics Platform"/>
            <consortium name="The Broad Institute Genome Sequencing Center for Infectious Disease"/>
            <person name="Wu L."/>
            <person name="Ma J."/>
        </authorList>
    </citation>
    <scope>NUCLEOTIDE SEQUENCE [LARGE SCALE GENOMIC DNA]</scope>
    <source>
        <strain evidence="2 3">DT31</strain>
    </source>
</reference>
<gene>
    <name evidence="2" type="ORF">ACFQL9_11750</name>
</gene>
<proteinExistence type="predicted"/>
<protein>
    <submittedName>
        <fullName evidence="2">Transcription initiation factor IIB family protein</fullName>
    </submittedName>
</protein>
<dbReference type="GeneID" id="81126042"/>
<comment type="caution">
    <text evidence="2">The sequence shown here is derived from an EMBL/GenBank/DDBJ whole genome shotgun (WGS) entry which is preliminary data.</text>
</comment>
<evidence type="ECO:0000259" key="1">
    <source>
        <dbReference type="PROSITE" id="PS50003"/>
    </source>
</evidence>
<dbReference type="RefSeq" id="WP_284031173.1">
    <property type="nucleotide sequence ID" value="NZ_CP126154.1"/>
</dbReference>
<organism evidence="2 3">
    <name type="scientific">Halobaculum lipolyticum</name>
    <dbReference type="NCBI Taxonomy" id="3032001"/>
    <lineage>
        <taxon>Archaea</taxon>
        <taxon>Methanobacteriati</taxon>
        <taxon>Methanobacteriota</taxon>
        <taxon>Stenosarchaea group</taxon>
        <taxon>Halobacteria</taxon>
        <taxon>Halobacteriales</taxon>
        <taxon>Haloferacaceae</taxon>
        <taxon>Halobaculum</taxon>
    </lineage>
</organism>
<evidence type="ECO:0000313" key="3">
    <source>
        <dbReference type="Proteomes" id="UP001596461"/>
    </source>
</evidence>
<dbReference type="Gene3D" id="1.10.472.10">
    <property type="entry name" value="Cyclin-like"/>
    <property type="match status" value="1"/>
</dbReference>
<dbReference type="EMBL" id="JBHTAH010000009">
    <property type="protein sequence ID" value="MFC7070317.1"/>
    <property type="molecule type" value="Genomic_DNA"/>
</dbReference>
<dbReference type="InterPro" id="IPR036915">
    <property type="entry name" value="Cyclin-like_sf"/>
</dbReference>
<accession>A0ABD5WEI3</accession>
<sequence length="102" mass="11249">MYRASDEVENEEWLGRLRRAAESLDLSPEARSNATDLFLSGVPEEDRSKPAMAAASLYAGALIAGDERAQTAVADAMDVTRLSVQQHWKDVLEDAGFRPPTW</sequence>
<dbReference type="Proteomes" id="UP001596461">
    <property type="component" value="Unassembled WGS sequence"/>
</dbReference>
<feature type="domain" description="PH" evidence="1">
    <location>
        <begin position="1"/>
        <end position="22"/>
    </location>
</feature>
<keyword evidence="3" id="KW-1185">Reference proteome</keyword>